<dbReference type="GO" id="GO:0005737">
    <property type="term" value="C:cytoplasm"/>
    <property type="evidence" value="ECO:0007669"/>
    <property type="project" value="TreeGrafter"/>
</dbReference>
<dbReference type="PROSITE" id="PS51387">
    <property type="entry name" value="FAD_PCMH"/>
    <property type="match status" value="1"/>
</dbReference>
<dbReference type="GO" id="GO:0008202">
    <property type="term" value="P:steroid metabolic process"/>
    <property type="evidence" value="ECO:0007669"/>
    <property type="project" value="TreeGrafter"/>
</dbReference>
<evidence type="ECO:0000256" key="3">
    <source>
        <dbReference type="ARBA" id="ARBA00022692"/>
    </source>
</evidence>
<dbReference type="SUPFAM" id="SSF56176">
    <property type="entry name" value="FAD-binding/transporter-associated domain-like"/>
    <property type="match status" value="1"/>
</dbReference>
<evidence type="ECO:0000256" key="5">
    <source>
        <dbReference type="ARBA" id="ARBA00023136"/>
    </source>
</evidence>
<feature type="region of interest" description="Disordered" evidence="6">
    <location>
        <begin position="1"/>
        <end position="28"/>
    </location>
</feature>
<name>A0A5J4YPT9_PORPP</name>
<keyword evidence="3" id="KW-0812">Transmembrane</keyword>
<keyword evidence="4" id="KW-1133">Transmembrane helix</keyword>
<dbReference type="GO" id="GO:0000246">
    <property type="term" value="F:Delta24(24-1) sterol reductase activity"/>
    <property type="evidence" value="ECO:0007669"/>
    <property type="project" value="TreeGrafter"/>
</dbReference>
<proteinExistence type="predicted"/>
<dbReference type="InterPro" id="IPR016166">
    <property type="entry name" value="FAD-bd_PCMH"/>
</dbReference>
<dbReference type="InterPro" id="IPR036318">
    <property type="entry name" value="FAD-bd_PCMH-like_sf"/>
</dbReference>
<dbReference type="PANTHER" id="PTHR10801">
    <property type="entry name" value="24-DEHYDROCHOLESTEROL REDUCTASE"/>
    <property type="match status" value="1"/>
</dbReference>
<organism evidence="8 9">
    <name type="scientific">Porphyridium purpureum</name>
    <name type="common">Red alga</name>
    <name type="synonym">Porphyridium cruentum</name>
    <dbReference type="NCBI Taxonomy" id="35688"/>
    <lineage>
        <taxon>Eukaryota</taxon>
        <taxon>Rhodophyta</taxon>
        <taxon>Bangiophyceae</taxon>
        <taxon>Porphyridiales</taxon>
        <taxon>Porphyridiaceae</taxon>
        <taxon>Porphyridium</taxon>
    </lineage>
</organism>
<dbReference type="InterPro" id="IPR040165">
    <property type="entry name" value="Diminuto-like"/>
</dbReference>
<dbReference type="PANTHER" id="PTHR10801:SF2">
    <property type="entry name" value="FAD-BINDING PCMH-TYPE DOMAIN-CONTAINING PROTEIN"/>
    <property type="match status" value="1"/>
</dbReference>
<evidence type="ECO:0000256" key="1">
    <source>
        <dbReference type="ARBA" id="ARBA00004167"/>
    </source>
</evidence>
<dbReference type="GO" id="GO:0050614">
    <property type="term" value="F:Delta24-sterol reductase activity"/>
    <property type="evidence" value="ECO:0007669"/>
    <property type="project" value="UniProtKB-EC"/>
</dbReference>
<evidence type="ECO:0000313" key="9">
    <source>
        <dbReference type="Proteomes" id="UP000324585"/>
    </source>
</evidence>
<dbReference type="Gene3D" id="3.30.465.10">
    <property type="match status" value="1"/>
</dbReference>
<dbReference type="GO" id="GO:0016020">
    <property type="term" value="C:membrane"/>
    <property type="evidence" value="ECO:0007669"/>
    <property type="project" value="UniProtKB-SubCell"/>
</dbReference>
<evidence type="ECO:0000256" key="4">
    <source>
        <dbReference type="ARBA" id="ARBA00022989"/>
    </source>
</evidence>
<reference evidence="9" key="1">
    <citation type="journal article" date="2019" name="Nat. Commun.">
        <title>Expansion of phycobilisome linker gene families in mesophilic red algae.</title>
        <authorList>
            <person name="Lee J."/>
            <person name="Kim D."/>
            <person name="Bhattacharya D."/>
            <person name="Yoon H.S."/>
        </authorList>
    </citation>
    <scope>NUCLEOTIDE SEQUENCE [LARGE SCALE GENOMIC DNA]</scope>
    <source>
        <strain evidence="9">CCMP 1328</strain>
    </source>
</reference>
<dbReference type="Proteomes" id="UP000324585">
    <property type="component" value="Unassembled WGS sequence"/>
</dbReference>
<dbReference type="OrthoDB" id="415825at2759"/>
<feature type="domain" description="FAD-binding PCMH-type" evidence="7">
    <location>
        <begin position="109"/>
        <end position="307"/>
    </location>
</feature>
<dbReference type="GO" id="GO:0071949">
    <property type="term" value="F:FAD binding"/>
    <property type="evidence" value="ECO:0007669"/>
    <property type="project" value="InterPro"/>
</dbReference>
<dbReference type="InterPro" id="IPR006094">
    <property type="entry name" value="Oxid_FAD_bind_N"/>
</dbReference>
<keyword evidence="9" id="KW-1185">Reference proteome</keyword>
<dbReference type="EMBL" id="VRMN01000008">
    <property type="protein sequence ID" value="KAA8492733.1"/>
    <property type="molecule type" value="Genomic_DNA"/>
</dbReference>
<evidence type="ECO:0000256" key="2">
    <source>
        <dbReference type="ARBA" id="ARBA00012405"/>
    </source>
</evidence>
<gene>
    <name evidence="8" type="ORF">FVE85_9005</name>
</gene>
<accession>A0A5J4YPT9</accession>
<dbReference type="InterPro" id="IPR016169">
    <property type="entry name" value="FAD-bd_PCMH_sub2"/>
</dbReference>
<evidence type="ECO:0000256" key="6">
    <source>
        <dbReference type="SAM" id="MobiDB-lite"/>
    </source>
</evidence>
<dbReference type="AlphaFoldDB" id="A0A5J4YPT9"/>
<protein>
    <recommendedName>
        <fullName evidence="2">Delta(24)-sterol reductase</fullName>
        <ecNumber evidence="2">1.3.1.72</ecNumber>
    </recommendedName>
</protein>
<dbReference type="Pfam" id="PF01565">
    <property type="entry name" value="FAD_binding_4"/>
    <property type="match status" value="1"/>
</dbReference>
<evidence type="ECO:0000313" key="8">
    <source>
        <dbReference type="EMBL" id="KAA8492733.1"/>
    </source>
</evidence>
<feature type="compositionally biased region" description="Low complexity" evidence="6">
    <location>
        <begin position="13"/>
        <end position="28"/>
    </location>
</feature>
<sequence length="647" mass="73545">MSGKARMNGGARGHATTTTTTTTTTTRHGGATSSVLYVALQWVTVVLQVMTQIMIPLGSAVIDLLRVMGVWEVLTDVITRYRAPFVVIFVLPLSLMFDCAMQIRSYIIFKLYSAPELHEERVLDVQRQVALAVANAKAGKGPKRLCTARPGWLSISMDYRTYKQSSAQISISMYDILGEVQPITGPGSGSGGQETASAMRGSIWVEPMVSMGQISHFLNPRGWTLPILPEMDDLTVGGLLMGVGIETSCHKYGLFSEMVEEYEVVLGNSERIFVRRDNEYADLFHALPWSYGTLGFLVSVKLIVVPCKPWVRLRYHPARSLEKGVSKFRALCDGAEKPDFVESLAFSRDTMVVMEGDMVDEDQVVPGARNEIGRFYMPWFYKHVEEILESGADFAEEFVPIRDYYHRHTKSIFWELEHIIPGGNHPFFRYLFGWLVPPKVSFLKLTQTEGMQSTYESMHVAQDFLLPLKGLQAQLEFLDDKMGIYPIWLCPHKHYNSGGTAFLRDPVDCNAEDEIGQYEMYVDIGLYGFARGALEKKKDFNMKSVMREVENYLLRNHGFQMMYADTYQSREEFLQMFNHEHYFKMREKYHATEAFGLIYDKMARKHTSAIEIQPSRLVQIQSIAPNDVLGRCICCPNPVGLRQFTYS</sequence>
<keyword evidence="5" id="KW-0472">Membrane</keyword>
<comment type="caution">
    <text evidence="8">The sequence shown here is derived from an EMBL/GenBank/DDBJ whole genome shotgun (WGS) entry which is preliminary data.</text>
</comment>
<evidence type="ECO:0000259" key="7">
    <source>
        <dbReference type="PROSITE" id="PS51387"/>
    </source>
</evidence>
<dbReference type="EC" id="1.3.1.72" evidence="2"/>
<comment type="subcellular location">
    <subcellularLocation>
        <location evidence="1">Membrane</location>
        <topology evidence="1">Single-pass membrane protein</topology>
    </subcellularLocation>
</comment>